<comment type="caution">
    <text evidence="1">The sequence shown here is derived from an EMBL/GenBank/DDBJ whole genome shotgun (WGS) entry which is preliminary data.</text>
</comment>
<dbReference type="EMBL" id="JACIVD010000051">
    <property type="protein sequence ID" value="MBB1122860.1"/>
    <property type="molecule type" value="Genomic_DNA"/>
</dbReference>
<dbReference type="Proteomes" id="UP000547628">
    <property type="component" value="Unassembled WGS sequence"/>
</dbReference>
<gene>
    <name evidence="1" type="ORF">H5S41_02615</name>
</gene>
<evidence type="ECO:0000313" key="1">
    <source>
        <dbReference type="EMBL" id="MBB1122860.1"/>
    </source>
</evidence>
<name>A0A839H3A8_9LACO</name>
<accession>A0A839H3A8</accession>
<evidence type="ECO:0008006" key="3">
    <source>
        <dbReference type="Google" id="ProtNLM"/>
    </source>
</evidence>
<dbReference type="RefSeq" id="WP_182602209.1">
    <property type="nucleotide sequence ID" value="NZ_JACIVD010000051.1"/>
</dbReference>
<organism evidence="1 2">
    <name type="scientific">Limosilactobacillus albertensis</name>
    <dbReference type="NCBI Taxonomy" id="2759752"/>
    <lineage>
        <taxon>Bacteria</taxon>
        <taxon>Bacillati</taxon>
        <taxon>Bacillota</taxon>
        <taxon>Bacilli</taxon>
        <taxon>Lactobacillales</taxon>
        <taxon>Lactobacillaceae</taxon>
        <taxon>Limosilactobacillus</taxon>
    </lineage>
</organism>
<protein>
    <recommendedName>
        <fullName evidence="3">DUF771 domain-containing protein</fullName>
    </recommendedName>
</protein>
<evidence type="ECO:0000313" key="2">
    <source>
        <dbReference type="Proteomes" id="UP000547628"/>
    </source>
</evidence>
<reference evidence="1 2" key="1">
    <citation type="submission" date="2020-07" db="EMBL/GenBank/DDBJ databases">
        <title>Description of Limosilactobacillus balticus sp. nov., Limosilactobacillus agrestis sp. nov., Limosilactobacillus albertensis sp. nov., Limosilactobacillus rudii sp. nov., Limosilactobacillus fastidiosus sp. nov., five novel Limosilactobacillus species isolated from the vertebrate gastrointestinal tract, and proposal of 6 subspecies of Limosilactobacillus reuteri adapted to the gastrointestinal tract of specific vertebrate hosts.</title>
        <authorList>
            <person name="Li F."/>
            <person name="Cheng C."/>
            <person name="Zheng J."/>
            <person name="Quevedo R.M."/>
            <person name="Li J."/>
            <person name="Roos S."/>
            <person name="Gaenzle M.G."/>
            <person name="Walter J."/>
        </authorList>
    </citation>
    <scope>NUCLEOTIDE SEQUENCE [LARGE SCALE GENOMIC DNA]</scope>
    <source>
        <strain evidence="1 2">Lr3000</strain>
    </source>
</reference>
<proteinExistence type="predicted"/>
<dbReference type="AlphaFoldDB" id="A0A839H3A8"/>
<sequence>MVDNTELWVSPRDATIRNRLFAGHDIVWIRQFIFDRFPEINIQEGGWLKDAHGRGKRTMIYLPKAEEWIREHVDEIDWEEQLPRRKVK</sequence>